<evidence type="ECO:0000313" key="3">
    <source>
        <dbReference type="Proteomes" id="UP000289738"/>
    </source>
</evidence>
<reference evidence="2 3" key="1">
    <citation type="submission" date="2019-01" db="EMBL/GenBank/DDBJ databases">
        <title>Sequencing of cultivated peanut Arachis hypogaea provides insights into genome evolution and oil improvement.</title>
        <authorList>
            <person name="Chen X."/>
        </authorList>
    </citation>
    <scope>NUCLEOTIDE SEQUENCE [LARGE SCALE GENOMIC DNA]</scope>
    <source>
        <strain evidence="3">cv. Fuhuasheng</strain>
        <tissue evidence="2">Leaves</tissue>
    </source>
</reference>
<evidence type="ECO:0000256" key="1">
    <source>
        <dbReference type="SAM" id="SignalP"/>
    </source>
</evidence>
<evidence type="ECO:0000313" key="2">
    <source>
        <dbReference type="EMBL" id="RYQ81847.1"/>
    </source>
</evidence>
<dbReference type="EMBL" id="SDMP01000020">
    <property type="protein sequence ID" value="RYQ81847.1"/>
    <property type="molecule type" value="Genomic_DNA"/>
</dbReference>
<feature type="chain" id="PRO_5019055071" evidence="1">
    <location>
        <begin position="26"/>
        <end position="84"/>
    </location>
</feature>
<comment type="caution">
    <text evidence="2">The sequence shown here is derived from an EMBL/GenBank/DDBJ whole genome shotgun (WGS) entry which is preliminary data.</text>
</comment>
<dbReference type="Proteomes" id="UP000289738">
    <property type="component" value="Chromosome B10"/>
</dbReference>
<sequence>MARSSITMKWVSMFMLLLLPHFTLTTKADDGNVLSLLCNIIGSCRQGWGGFKDEGKIVPKNRNEQKDLLENMMKIKVAKLQANS</sequence>
<feature type="signal peptide" evidence="1">
    <location>
        <begin position="1"/>
        <end position="25"/>
    </location>
</feature>
<organism evidence="2 3">
    <name type="scientific">Arachis hypogaea</name>
    <name type="common">Peanut</name>
    <dbReference type="NCBI Taxonomy" id="3818"/>
    <lineage>
        <taxon>Eukaryota</taxon>
        <taxon>Viridiplantae</taxon>
        <taxon>Streptophyta</taxon>
        <taxon>Embryophyta</taxon>
        <taxon>Tracheophyta</taxon>
        <taxon>Spermatophyta</taxon>
        <taxon>Magnoliopsida</taxon>
        <taxon>eudicotyledons</taxon>
        <taxon>Gunneridae</taxon>
        <taxon>Pentapetalae</taxon>
        <taxon>rosids</taxon>
        <taxon>fabids</taxon>
        <taxon>Fabales</taxon>
        <taxon>Fabaceae</taxon>
        <taxon>Papilionoideae</taxon>
        <taxon>50 kb inversion clade</taxon>
        <taxon>dalbergioids sensu lato</taxon>
        <taxon>Dalbergieae</taxon>
        <taxon>Pterocarpus clade</taxon>
        <taxon>Arachis</taxon>
    </lineage>
</organism>
<gene>
    <name evidence="2" type="ORF">Ahy_B10g100449</name>
</gene>
<proteinExistence type="predicted"/>
<dbReference type="AlphaFoldDB" id="A0A444WWL3"/>
<keyword evidence="1" id="KW-0732">Signal</keyword>
<accession>A0A444WWL3</accession>
<protein>
    <submittedName>
        <fullName evidence="2">Uncharacterized protein</fullName>
    </submittedName>
</protein>
<name>A0A444WWL3_ARAHY</name>
<keyword evidence="3" id="KW-1185">Reference proteome</keyword>